<dbReference type="PANTHER" id="PTHR48086">
    <property type="entry name" value="SODIUM/PROLINE SYMPORTER-RELATED"/>
    <property type="match status" value="1"/>
</dbReference>
<evidence type="ECO:0000256" key="8">
    <source>
        <dbReference type="ARBA" id="ARBA00023053"/>
    </source>
</evidence>
<evidence type="ECO:0000256" key="12">
    <source>
        <dbReference type="ARBA" id="ARBA00033708"/>
    </source>
</evidence>
<gene>
    <name evidence="15" type="ORF">MSL71_48340</name>
</gene>
<sequence length="518" mass="55111">MEPGDKPRNAPDTQHEGIMSDYSIFIGLLALYIGSLIGIGLYYNKKQKTSVDFFLAGRELNALSIGFSAAASWLTAGALLAVTGFFMLLGMGSVWGFVAPNIIALVVIALLVKKLKRLPAITQPELLEMRYGDSLRGPVAIIITIVMILFAVSDIKGFSLVLEIFYGLDSLYSVLIVGAAVALYVNLGGFSAVVFTDRIQFTLLFLFVMAMAVMTTGAATDADAALSFSKMVGEVPGSWYNPFSVGLPMVLIFTLSIVPGWITEQDPWQKVWAAKDDKAAQTGMIIGAVLVTLVFGGCAVIAIALNRLYPEIAAAGFPAGMAKAEPALLVFITESGFSKFGLALCAIGLATAAMSCADTFATSGASCISRDIYQRYINPDADEKSIMSINRLSVLFIIGAATLCSYFIHNIIEAIHIATFIASASYFFPLMGGLFWKRATRKGAVAGLVCGATAQIALVAMDLIKTPPMAPGYLESLSPLLSGHGVIAGMLISGIAFVAGSYMDKPVDQKRLDLFFTS</sequence>
<evidence type="ECO:0000256" key="11">
    <source>
        <dbReference type="ARBA" id="ARBA00023201"/>
    </source>
</evidence>
<comment type="similarity">
    <text evidence="2 13">Belongs to the sodium:solute symporter (SSF) (TC 2.A.21) family.</text>
</comment>
<keyword evidence="8" id="KW-0915">Sodium</keyword>
<dbReference type="GO" id="GO:0006814">
    <property type="term" value="P:sodium ion transport"/>
    <property type="evidence" value="ECO:0007669"/>
    <property type="project" value="UniProtKB-KW"/>
</dbReference>
<evidence type="ECO:0000256" key="2">
    <source>
        <dbReference type="ARBA" id="ARBA00006434"/>
    </source>
</evidence>
<name>A0A4V6IM21_9BACT</name>
<dbReference type="CDD" id="cd10322">
    <property type="entry name" value="SLC5sbd"/>
    <property type="match status" value="1"/>
</dbReference>
<reference evidence="15 16" key="1">
    <citation type="submission" date="2019-03" db="EMBL/GenBank/DDBJ databases">
        <authorList>
            <person name="Nijsse B."/>
        </authorList>
    </citation>
    <scope>NUCLEOTIDE SEQUENCE [LARGE SCALE GENOMIC DNA]</scope>
    <source>
        <strain evidence="15">Desulfoluna butyratoxydans MSL71</strain>
    </source>
</reference>
<keyword evidence="7 14" id="KW-1133">Transmembrane helix</keyword>
<dbReference type="PROSITE" id="PS50283">
    <property type="entry name" value="NA_SOLUT_SYMP_3"/>
    <property type="match status" value="1"/>
</dbReference>
<feature type="transmembrane region" description="Helical" evidence="14">
    <location>
        <begin position="443"/>
        <end position="461"/>
    </location>
</feature>
<keyword evidence="16" id="KW-1185">Reference proteome</keyword>
<feature type="transmembrane region" description="Helical" evidence="14">
    <location>
        <begin position="133"/>
        <end position="152"/>
    </location>
</feature>
<organism evidence="15 16">
    <name type="scientific">Desulfoluna butyratoxydans</name>
    <dbReference type="NCBI Taxonomy" id="231438"/>
    <lineage>
        <taxon>Bacteria</taxon>
        <taxon>Pseudomonadati</taxon>
        <taxon>Thermodesulfobacteriota</taxon>
        <taxon>Desulfobacteria</taxon>
        <taxon>Desulfobacterales</taxon>
        <taxon>Desulfolunaceae</taxon>
        <taxon>Desulfoluna</taxon>
    </lineage>
</organism>
<protein>
    <submittedName>
        <fullName evidence="15">Sodium/solute symporter</fullName>
    </submittedName>
</protein>
<feature type="transmembrane region" description="Helical" evidence="14">
    <location>
        <begin position="414"/>
        <end position="436"/>
    </location>
</feature>
<evidence type="ECO:0000256" key="10">
    <source>
        <dbReference type="ARBA" id="ARBA00023136"/>
    </source>
</evidence>
<evidence type="ECO:0000256" key="5">
    <source>
        <dbReference type="ARBA" id="ARBA00022692"/>
    </source>
</evidence>
<keyword evidence="5 14" id="KW-0812">Transmembrane</keyword>
<feature type="transmembrane region" description="Helical" evidence="14">
    <location>
        <begin position="481"/>
        <end position="502"/>
    </location>
</feature>
<evidence type="ECO:0000313" key="16">
    <source>
        <dbReference type="Proteomes" id="UP000507962"/>
    </source>
</evidence>
<feature type="transmembrane region" description="Helical" evidence="14">
    <location>
        <begin position="239"/>
        <end position="262"/>
    </location>
</feature>
<proteinExistence type="inferred from homology"/>
<dbReference type="Pfam" id="PF00474">
    <property type="entry name" value="SSF"/>
    <property type="match status" value="1"/>
</dbReference>
<feature type="transmembrane region" description="Helical" evidence="14">
    <location>
        <begin position="63"/>
        <end position="88"/>
    </location>
</feature>
<dbReference type="InterPro" id="IPR050277">
    <property type="entry name" value="Sodium:Solute_Symporter"/>
</dbReference>
<dbReference type="EMBL" id="CAADHO010000014">
    <property type="protein sequence ID" value="VFQ47148.1"/>
    <property type="molecule type" value="Genomic_DNA"/>
</dbReference>
<dbReference type="InterPro" id="IPR001734">
    <property type="entry name" value="Na/solute_symporter"/>
</dbReference>
<comment type="subcellular location">
    <subcellularLocation>
        <location evidence="1">Cell membrane</location>
        <topology evidence="1">Multi-pass membrane protein</topology>
    </subcellularLocation>
</comment>
<evidence type="ECO:0000256" key="4">
    <source>
        <dbReference type="ARBA" id="ARBA00022475"/>
    </source>
</evidence>
<dbReference type="GO" id="GO:0005886">
    <property type="term" value="C:plasma membrane"/>
    <property type="evidence" value="ECO:0007669"/>
    <property type="project" value="UniProtKB-SubCell"/>
</dbReference>
<dbReference type="Proteomes" id="UP000507962">
    <property type="component" value="Unassembled WGS sequence"/>
</dbReference>
<feature type="transmembrane region" description="Helical" evidence="14">
    <location>
        <begin position="389"/>
        <end position="408"/>
    </location>
</feature>
<evidence type="ECO:0000256" key="7">
    <source>
        <dbReference type="ARBA" id="ARBA00022989"/>
    </source>
</evidence>
<evidence type="ECO:0000256" key="13">
    <source>
        <dbReference type="RuleBase" id="RU362091"/>
    </source>
</evidence>
<feature type="transmembrane region" description="Helical" evidence="14">
    <location>
        <begin position="94"/>
        <end position="112"/>
    </location>
</feature>
<dbReference type="GO" id="GO:0015293">
    <property type="term" value="F:symporter activity"/>
    <property type="evidence" value="ECO:0007669"/>
    <property type="project" value="UniProtKB-KW"/>
</dbReference>
<feature type="transmembrane region" description="Helical" evidence="14">
    <location>
        <begin position="201"/>
        <end position="219"/>
    </location>
</feature>
<evidence type="ECO:0000256" key="1">
    <source>
        <dbReference type="ARBA" id="ARBA00004651"/>
    </source>
</evidence>
<keyword evidence="10 14" id="KW-0472">Membrane</keyword>
<comment type="catalytic activity">
    <reaction evidence="12">
        <text>L-proline(in) + Na(+)(in) = L-proline(out) + Na(+)(out)</text>
        <dbReference type="Rhea" id="RHEA:28967"/>
        <dbReference type="ChEBI" id="CHEBI:29101"/>
        <dbReference type="ChEBI" id="CHEBI:60039"/>
    </reaction>
</comment>
<evidence type="ECO:0000256" key="9">
    <source>
        <dbReference type="ARBA" id="ARBA00023065"/>
    </source>
</evidence>
<keyword evidence="4" id="KW-1003">Cell membrane</keyword>
<keyword evidence="6" id="KW-0769">Symport</keyword>
<accession>A0A4V6IM21</accession>
<dbReference type="AlphaFoldDB" id="A0A4V6IM21"/>
<dbReference type="PANTHER" id="PTHR48086:SF3">
    <property type="entry name" value="SODIUM_PROLINE SYMPORTER"/>
    <property type="match status" value="1"/>
</dbReference>
<dbReference type="InterPro" id="IPR038377">
    <property type="entry name" value="Na/Glc_symporter_sf"/>
</dbReference>
<evidence type="ECO:0000256" key="6">
    <source>
        <dbReference type="ARBA" id="ARBA00022847"/>
    </source>
</evidence>
<keyword evidence="11" id="KW-0739">Sodium transport</keyword>
<evidence type="ECO:0000256" key="14">
    <source>
        <dbReference type="SAM" id="Phobius"/>
    </source>
</evidence>
<keyword evidence="3" id="KW-0813">Transport</keyword>
<feature type="transmembrane region" description="Helical" evidence="14">
    <location>
        <begin position="283"/>
        <end position="305"/>
    </location>
</feature>
<evidence type="ECO:0000313" key="15">
    <source>
        <dbReference type="EMBL" id="VFQ47148.1"/>
    </source>
</evidence>
<keyword evidence="9" id="KW-0406">Ion transport</keyword>
<feature type="transmembrane region" description="Helical" evidence="14">
    <location>
        <begin position="22"/>
        <end position="43"/>
    </location>
</feature>
<feature type="transmembrane region" description="Helical" evidence="14">
    <location>
        <begin position="172"/>
        <end position="194"/>
    </location>
</feature>
<dbReference type="Gene3D" id="1.20.1730.10">
    <property type="entry name" value="Sodium/glucose cotransporter"/>
    <property type="match status" value="1"/>
</dbReference>
<evidence type="ECO:0000256" key="3">
    <source>
        <dbReference type="ARBA" id="ARBA00022448"/>
    </source>
</evidence>